<dbReference type="InterPro" id="IPR036513">
    <property type="entry name" value="STAS_dom_sf"/>
</dbReference>
<feature type="transmembrane region" description="Helical" evidence="6">
    <location>
        <begin position="483"/>
        <end position="504"/>
    </location>
</feature>
<dbReference type="CDD" id="cd07042">
    <property type="entry name" value="STAS_SulP_like_sulfate_transporter"/>
    <property type="match status" value="1"/>
</dbReference>
<gene>
    <name evidence="8" type="ORF">WR25_06387</name>
</gene>
<comment type="subcellular location">
    <subcellularLocation>
        <location evidence="1">Membrane</location>
        <topology evidence="1">Multi-pass membrane protein</topology>
    </subcellularLocation>
</comment>
<evidence type="ECO:0000256" key="3">
    <source>
        <dbReference type="ARBA" id="ARBA00022989"/>
    </source>
</evidence>
<evidence type="ECO:0000313" key="8">
    <source>
        <dbReference type="EMBL" id="PAV91402.1"/>
    </source>
</evidence>
<dbReference type="AlphaFoldDB" id="A0A2A2LYS2"/>
<feature type="transmembrane region" description="Helical" evidence="6">
    <location>
        <begin position="410"/>
        <end position="433"/>
    </location>
</feature>
<evidence type="ECO:0000256" key="4">
    <source>
        <dbReference type="ARBA" id="ARBA00023136"/>
    </source>
</evidence>
<feature type="region of interest" description="Disordered" evidence="5">
    <location>
        <begin position="772"/>
        <end position="815"/>
    </location>
</feature>
<reference evidence="8 9" key="1">
    <citation type="journal article" date="2017" name="Curr. Biol.">
        <title>Genome architecture and evolution of a unichromosomal asexual nematode.</title>
        <authorList>
            <person name="Fradin H."/>
            <person name="Zegar C."/>
            <person name="Gutwein M."/>
            <person name="Lucas J."/>
            <person name="Kovtun M."/>
            <person name="Corcoran D."/>
            <person name="Baugh L.R."/>
            <person name="Kiontke K."/>
            <person name="Gunsalus K."/>
            <person name="Fitch D.H."/>
            <person name="Piano F."/>
        </authorList>
    </citation>
    <scope>NUCLEOTIDE SEQUENCE [LARGE SCALE GENOMIC DNA]</scope>
    <source>
        <strain evidence="8">PF1309</strain>
    </source>
</reference>
<dbReference type="Pfam" id="PF01740">
    <property type="entry name" value="STAS"/>
    <property type="match status" value="1"/>
</dbReference>
<comment type="caution">
    <text evidence="8">The sequence shown here is derived from an EMBL/GenBank/DDBJ whole genome shotgun (WGS) entry which is preliminary data.</text>
</comment>
<feature type="transmembrane region" description="Helical" evidence="6">
    <location>
        <begin position="243"/>
        <end position="264"/>
    </location>
</feature>
<feature type="domain" description="STAS" evidence="7">
    <location>
        <begin position="565"/>
        <end position="750"/>
    </location>
</feature>
<dbReference type="GO" id="GO:0016020">
    <property type="term" value="C:membrane"/>
    <property type="evidence" value="ECO:0007669"/>
    <property type="project" value="UniProtKB-SubCell"/>
</dbReference>
<accession>A0A2A2LYS2</accession>
<dbReference type="STRING" id="2018661.A0A2A2LYS2"/>
<evidence type="ECO:0000256" key="2">
    <source>
        <dbReference type="ARBA" id="ARBA00022692"/>
    </source>
</evidence>
<proteinExistence type="predicted"/>
<feature type="transmembrane region" description="Helical" evidence="6">
    <location>
        <begin position="326"/>
        <end position="348"/>
    </location>
</feature>
<keyword evidence="2 6" id="KW-0812">Transmembrane</keyword>
<feature type="transmembrane region" description="Helical" evidence="6">
    <location>
        <begin position="360"/>
        <end position="377"/>
    </location>
</feature>
<dbReference type="InterPro" id="IPR001902">
    <property type="entry name" value="SLC26A/SulP_fam"/>
</dbReference>
<dbReference type="OrthoDB" id="288203at2759"/>
<protein>
    <recommendedName>
        <fullName evidence="7">STAS domain-containing protein</fullName>
    </recommendedName>
</protein>
<dbReference type="InterPro" id="IPR011547">
    <property type="entry name" value="SLC26A/SulP_dom"/>
</dbReference>
<evidence type="ECO:0000259" key="7">
    <source>
        <dbReference type="PROSITE" id="PS50801"/>
    </source>
</evidence>
<evidence type="ECO:0000313" key="9">
    <source>
        <dbReference type="Proteomes" id="UP000218231"/>
    </source>
</evidence>
<organism evidence="8 9">
    <name type="scientific">Diploscapter pachys</name>
    <dbReference type="NCBI Taxonomy" id="2018661"/>
    <lineage>
        <taxon>Eukaryota</taxon>
        <taxon>Metazoa</taxon>
        <taxon>Ecdysozoa</taxon>
        <taxon>Nematoda</taxon>
        <taxon>Chromadorea</taxon>
        <taxon>Rhabditida</taxon>
        <taxon>Rhabditina</taxon>
        <taxon>Rhabditomorpha</taxon>
        <taxon>Rhabditoidea</taxon>
        <taxon>Rhabditidae</taxon>
        <taxon>Diploscapter</taxon>
    </lineage>
</organism>
<dbReference type="PROSITE" id="PS50801">
    <property type="entry name" value="STAS"/>
    <property type="match status" value="1"/>
</dbReference>
<feature type="transmembrane region" description="Helical" evidence="6">
    <location>
        <begin position="445"/>
        <end position="463"/>
    </location>
</feature>
<feature type="compositionally biased region" description="Polar residues" evidence="5">
    <location>
        <begin position="866"/>
        <end position="877"/>
    </location>
</feature>
<keyword evidence="4 6" id="KW-0472">Membrane</keyword>
<feature type="region of interest" description="Disordered" evidence="5">
    <location>
        <begin position="849"/>
        <end position="888"/>
    </location>
</feature>
<feature type="transmembrane region" description="Helical" evidence="6">
    <location>
        <begin position="511"/>
        <end position="527"/>
    </location>
</feature>
<dbReference type="Proteomes" id="UP000218231">
    <property type="component" value="Unassembled WGS sequence"/>
</dbReference>
<dbReference type="GO" id="GO:0055085">
    <property type="term" value="P:transmembrane transport"/>
    <property type="evidence" value="ECO:0007669"/>
    <property type="project" value="InterPro"/>
</dbReference>
<evidence type="ECO:0000256" key="6">
    <source>
        <dbReference type="SAM" id="Phobius"/>
    </source>
</evidence>
<keyword evidence="3 6" id="KW-1133">Transmembrane helix</keyword>
<evidence type="ECO:0000256" key="1">
    <source>
        <dbReference type="ARBA" id="ARBA00004141"/>
    </source>
</evidence>
<name>A0A2A2LYS2_9BILA</name>
<keyword evidence="9" id="KW-1185">Reference proteome</keyword>
<evidence type="ECO:0000256" key="5">
    <source>
        <dbReference type="SAM" id="MobiDB-lite"/>
    </source>
</evidence>
<sequence>MQLLSQKIDALDFRIELTPSSVDVGLQMTDNGERAKDEMTRIPNKATEELSVDSTQSPEANEELYHKTHHKEVFADDVMELSLKSAILSNEDLLAQQQRCAFPAKEVIDQDAFDHRYGFRRVNLSVAWKALFYYRQVLRWRRVDWLNFLCNRVPILRWLPAYKWKSDLTVDIIGGLMISIVCVPQGECNSGAFAIVALMIGTVVSELASAGKDDCKCSNNTFVPEPNIFCCEFHRSPAKPEDAVNVAMTVTLLVGLLQIVFGLFNAGLLSVWLSDHLVQGLTSGAAIHVLTSQLMDMTGIEGLPPTTRRFGIIDFYICFFDRITHANISCVVTSLISVLLLLLSSYVIDPIIKKWTACKFPMEFLLVAFSVLIVWLTDGTNYHIEIPKLGYVESGMHVPRFPKMDKAGSMLTAAIMISIVSFVIHLAMAKLCAKKLNYEIDANQEWLALGLMHSISSLFGGFAGGSSLGRTMMQVKFGTKSQAVLASIVVVALKSLFVQLIQAFKIWRQSIVDFMIFLITFCAVVLLTVDEGLVIGIAFALLTVVASSTRMGRIPGSADFKGLGHYKMAQEIPGVKVFRFDAPLYFANADLFVNRVYRACGINPVNVRTTLAKRESEIKKKKQKMMKSKLDTVEIEPTDPEEVVPLTTKGKDSDSETKDSDWENEMGFLSQVEVTQVTHLVLDFSTIPFIDSMGLDAVASIYEDYRSIDIGVMLAQAKISVRQLFEATNFIARMPKNRMFVNLNDAVTQAVREQQAAYNKHTSMENVALQPPVANEPMAKSVAQKTTTTTPFDEGEQQLHPAAQHSKRVEESKKKQDKLLTLDKLAESPPSLSDIDLINDPVLNDVFKSSKPSTSAEAGFRPPETPSLTHYSGQSPYQPLPATAQPTYPPATNFYGREYYYSRGEVPIDHTSALGEAQPPMGVNHNGWNQLAEQGASFLANGASAVYK</sequence>
<dbReference type="EMBL" id="LIAE01006319">
    <property type="protein sequence ID" value="PAV91402.1"/>
    <property type="molecule type" value="Genomic_DNA"/>
</dbReference>
<dbReference type="Gene3D" id="3.30.750.24">
    <property type="entry name" value="STAS domain"/>
    <property type="match status" value="1"/>
</dbReference>
<dbReference type="InterPro" id="IPR002645">
    <property type="entry name" value="STAS_dom"/>
</dbReference>
<dbReference type="Pfam" id="PF00916">
    <property type="entry name" value="Sulfate_transp"/>
    <property type="match status" value="1"/>
</dbReference>
<dbReference type="PANTHER" id="PTHR11814">
    <property type="entry name" value="SULFATE TRANSPORTER"/>
    <property type="match status" value="1"/>
</dbReference>
<dbReference type="SUPFAM" id="SSF52091">
    <property type="entry name" value="SpoIIaa-like"/>
    <property type="match status" value="1"/>
</dbReference>